<dbReference type="SMART" id="SM00278">
    <property type="entry name" value="HhH1"/>
    <property type="match status" value="2"/>
</dbReference>
<dbReference type="EMBL" id="CP029490">
    <property type="protein sequence ID" value="AWN20377.1"/>
    <property type="molecule type" value="Genomic_DNA"/>
</dbReference>
<gene>
    <name evidence="4" type="ORF">DK182_03025</name>
</gene>
<feature type="transmembrane region" description="Helical" evidence="2">
    <location>
        <begin position="14"/>
        <end position="34"/>
    </location>
</feature>
<dbReference type="Proteomes" id="UP000245369">
    <property type="component" value="Chromosome"/>
</dbReference>
<keyword evidence="5" id="KW-1185">Reference proteome</keyword>
<feature type="compositionally biased region" description="Low complexity" evidence="1">
    <location>
        <begin position="49"/>
        <end position="66"/>
    </location>
</feature>
<dbReference type="Gene3D" id="3.10.560.10">
    <property type="entry name" value="Outer membrane lipoprotein wza domain like"/>
    <property type="match status" value="1"/>
</dbReference>
<dbReference type="Gene3D" id="1.10.150.310">
    <property type="entry name" value="Tex RuvX-like domain-like"/>
    <property type="match status" value="1"/>
</dbReference>
<dbReference type="SUPFAM" id="SSF47781">
    <property type="entry name" value="RuvA domain 2-like"/>
    <property type="match status" value="1"/>
</dbReference>
<dbReference type="GeneID" id="93923490"/>
<evidence type="ECO:0000256" key="2">
    <source>
        <dbReference type="SAM" id="Phobius"/>
    </source>
</evidence>
<dbReference type="InterPro" id="IPR003583">
    <property type="entry name" value="Hlx-hairpin-Hlx_DNA-bd_motif"/>
</dbReference>
<dbReference type="InterPro" id="IPR019554">
    <property type="entry name" value="Soluble_ligand-bd"/>
</dbReference>
<feature type="domain" description="Helix-hairpin-helix DNA-binding motif class 1" evidence="3">
    <location>
        <begin position="197"/>
        <end position="216"/>
    </location>
</feature>
<dbReference type="RefSeq" id="WP_002962411.1">
    <property type="nucleotide sequence ID" value="NZ_CP029490.1"/>
</dbReference>
<proteinExistence type="predicted"/>
<accession>A0ABM6W6B2</accession>
<dbReference type="Pfam" id="PF12836">
    <property type="entry name" value="HHH_3"/>
    <property type="match status" value="1"/>
</dbReference>
<dbReference type="PANTHER" id="PTHR21180">
    <property type="entry name" value="ENDONUCLEASE/EXONUCLEASE/PHOSPHATASE FAMILY DOMAIN-CONTAINING PROTEIN 1"/>
    <property type="match status" value="1"/>
</dbReference>
<reference evidence="4 5" key="1">
    <citation type="submission" date="2018-05" db="EMBL/GenBank/DDBJ databases">
        <title>Complete genome sequences of Streptococcus sobrinus.</title>
        <authorList>
            <person name="Sales M."/>
            <person name="Jensen P.A."/>
        </authorList>
    </citation>
    <scope>NUCLEOTIDE SEQUENCE [LARGE SCALE GENOMIC DNA]</scope>
    <source>
        <strain evidence="4 5">SL1</strain>
    </source>
</reference>
<dbReference type="NCBIfam" id="TIGR00426">
    <property type="entry name" value="competence protein ComEA helix-hairpin-helix repeat region"/>
    <property type="match status" value="1"/>
</dbReference>
<name>A0ABM6W6B2_9STRE</name>
<evidence type="ECO:0000313" key="5">
    <source>
        <dbReference type="Proteomes" id="UP000245369"/>
    </source>
</evidence>
<evidence type="ECO:0000256" key="1">
    <source>
        <dbReference type="SAM" id="MobiDB-lite"/>
    </source>
</evidence>
<evidence type="ECO:0000313" key="4">
    <source>
        <dbReference type="EMBL" id="AWN20377.1"/>
    </source>
</evidence>
<dbReference type="PANTHER" id="PTHR21180:SF32">
    <property type="entry name" value="ENDONUCLEASE_EXONUCLEASE_PHOSPHATASE FAMILY DOMAIN-CONTAINING PROTEIN 1"/>
    <property type="match status" value="1"/>
</dbReference>
<feature type="region of interest" description="Disordered" evidence="1">
    <location>
        <begin position="136"/>
        <end position="162"/>
    </location>
</feature>
<protein>
    <submittedName>
        <fullName evidence="4">Competence protein CelA</fullName>
    </submittedName>
</protein>
<evidence type="ECO:0000259" key="3">
    <source>
        <dbReference type="SMART" id="SM00278"/>
    </source>
</evidence>
<sequence>MIEDWIEKIKENKLVVGLVLAIVVLAGALFLNLANGNGRSAKSQANFPSMASTSQTSQGSTSSASSSEKSGVIVVDVKGAVKKEGVYELPAGSRVTDAIEKAGGFTDKANKKSVNLAQKLEDQAVVYVAAQGEDVEEVTGPGSSSGGISDSNRSSHAKVNLNTASKEELQTISGIGEKRAQDIIDYREEHGGFKSVEELKNISGIGDKTYEKIAPEVTV</sequence>
<dbReference type="InterPro" id="IPR010994">
    <property type="entry name" value="RuvA_2-like"/>
</dbReference>
<keyword evidence="2" id="KW-0472">Membrane</keyword>
<dbReference type="InterPro" id="IPR004509">
    <property type="entry name" value="Competence_ComEA_HhH"/>
</dbReference>
<dbReference type="Pfam" id="PF10531">
    <property type="entry name" value="SLBB"/>
    <property type="match status" value="1"/>
</dbReference>
<feature type="compositionally biased region" description="Low complexity" evidence="1">
    <location>
        <begin position="140"/>
        <end position="154"/>
    </location>
</feature>
<feature type="region of interest" description="Disordered" evidence="1">
    <location>
        <begin position="42"/>
        <end position="66"/>
    </location>
</feature>
<keyword evidence="2" id="KW-0812">Transmembrane</keyword>
<organism evidence="4 5">
    <name type="scientific">Streptococcus sobrinus</name>
    <dbReference type="NCBI Taxonomy" id="1310"/>
    <lineage>
        <taxon>Bacteria</taxon>
        <taxon>Bacillati</taxon>
        <taxon>Bacillota</taxon>
        <taxon>Bacilli</taxon>
        <taxon>Lactobacillales</taxon>
        <taxon>Streptococcaceae</taxon>
        <taxon>Streptococcus</taxon>
    </lineage>
</organism>
<feature type="domain" description="Helix-hairpin-helix DNA-binding motif class 1" evidence="3">
    <location>
        <begin position="167"/>
        <end position="186"/>
    </location>
</feature>
<keyword evidence="2" id="KW-1133">Transmembrane helix</keyword>
<dbReference type="InterPro" id="IPR051675">
    <property type="entry name" value="Endo/Exo/Phosphatase_dom_1"/>
</dbReference>